<dbReference type="InterPro" id="IPR050135">
    <property type="entry name" value="dGTPase-like"/>
</dbReference>
<name>A0ABD5ZNN6_9EURY</name>
<proteinExistence type="predicted"/>
<dbReference type="PANTHER" id="PTHR11373">
    <property type="entry name" value="DEOXYNUCLEOSIDE TRIPHOSPHATE TRIPHOSPHOHYDROLASE"/>
    <property type="match status" value="1"/>
</dbReference>
<dbReference type="EMBL" id="JBHTAP010000001">
    <property type="protein sequence ID" value="MFC7234868.1"/>
    <property type="molecule type" value="Genomic_DNA"/>
</dbReference>
<reference evidence="2 3" key="1">
    <citation type="journal article" date="2019" name="Int. J. Syst. Evol. Microbiol.">
        <title>The Global Catalogue of Microorganisms (GCM) 10K type strain sequencing project: providing services to taxonomists for standard genome sequencing and annotation.</title>
        <authorList>
            <consortium name="The Broad Institute Genomics Platform"/>
            <consortium name="The Broad Institute Genome Sequencing Center for Infectious Disease"/>
            <person name="Wu L."/>
            <person name="Ma J."/>
        </authorList>
    </citation>
    <scope>NUCLEOTIDE SEQUENCE [LARGE SCALE GENOMIC DNA]</scope>
    <source>
        <strain evidence="2 3">DT85</strain>
    </source>
</reference>
<protein>
    <submittedName>
        <fullName evidence="2">HD domain-containing protein</fullName>
    </submittedName>
</protein>
<accession>A0ABD5ZNN6</accession>
<dbReference type="Pfam" id="PF01966">
    <property type="entry name" value="HD"/>
    <property type="match status" value="1"/>
</dbReference>
<gene>
    <name evidence="2" type="ORF">ACFQJ4_05985</name>
</gene>
<dbReference type="Proteomes" id="UP001596398">
    <property type="component" value="Unassembled WGS sequence"/>
</dbReference>
<dbReference type="InterPro" id="IPR003607">
    <property type="entry name" value="HD/PDEase_dom"/>
</dbReference>
<dbReference type="SMART" id="SM00471">
    <property type="entry name" value="HDc"/>
    <property type="match status" value="1"/>
</dbReference>
<evidence type="ECO:0000313" key="2">
    <source>
        <dbReference type="EMBL" id="MFC7234868.1"/>
    </source>
</evidence>
<dbReference type="AlphaFoldDB" id="A0ABD5ZNN6"/>
<comment type="caution">
    <text evidence="2">The sequence shown here is derived from an EMBL/GenBank/DDBJ whole genome shotgun (WGS) entry which is preliminary data.</text>
</comment>
<dbReference type="RefSeq" id="WP_276235889.1">
    <property type="nucleotide sequence ID" value="NZ_CP119802.1"/>
</dbReference>
<evidence type="ECO:0000313" key="3">
    <source>
        <dbReference type="Proteomes" id="UP001596398"/>
    </source>
</evidence>
<dbReference type="Gene3D" id="1.10.3210.10">
    <property type="entry name" value="Hypothetical protein af1432"/>
    <property type="match status" value="1"/>
</dbReference>
<dbReference type="GeneID" id="79266540"/>
<feature type="domain" description="HD/PDEase" evidence="1">
    <location>
        <begin position="51"/>
        <end position="229"/>
    </location>
</feature>
<dbReference type="PANTHER" id="PTHR11373:SF4">
    <property type="entry name" value="DEOXYNUCLEOSIDE TRIPHOSPHATE TRIPHOSPHOHYDROLASE SAMHD1"/>
    <property type="match status" value="1"/>
</dbReference>
<evidence type="ECO:0000259" key="1">
    <source>
        <dbReference type="SMART" id="SM00471"/>
    </source>
</evidence>
<organism evidence="2 3">
    <name type="scientific">Halosegnis marinus</name>
    <dbReference type="NCBI Taxonomy" id="3034023"/>
    <lineage>
        <taxon>Archaea</taxon>
        <taxon>Methanobacteriati</taxon>
        <taxon>Methanobacteriota</taxon>
        <taxon>Stenosarchaea group</taxon>
        <taxon>Halobacteria</taxon>
        <taxon>Halobacteriales</taxon>
        <taxon>Natronomonadaceae</taxon>
        <taxon>Halosegnis</taxon>
    </lineage>
</organism>
<dbReference type="SUPFAM" id="SSF109604">
    <property type="entry name" value="HD-domain/PDEase-like"/>
    <property type="match status" value="1"/>
</dbReference>
<dbReference type="CDD" id="cd00077">
    <property type="entry name" value="HDc"/>
    <property type="match status" value="1"/>
</dbReference>
<keyword evidence="3" id="KW-1185">Reference proteome</keyword>
<sequence>MTTSTRRIKDPVHGYIELDEPLVEALVDTPAFQRLRHVRQLSGTHLVYPGATHTRFEHSLGVYHLGSRVFESLRDQPYFTDGASAGELDEIERTLACACLLHDIGHPPLSHLGERHLDGAALRRRLDALGLVDRFEAVDAPTVGGWPKPVARANPHELLSCVTALATFGDALEGLGVDPAEVCGYVLGWSLAYEAGASWQYGVGPEVLHSPVDVDRLDYMVRDDHMTGADVLNVDTGRMIAAYTAHPDAGLALSEQALSAVGNYLEGRVSLYQWVTQHHKSVYANVLLQRLLDELERARAAPLVTADAVLDEGIDDYWLFERFREAAADPPSEAFRDLYRRFRSRDFAESCWKHRLGYGDVIAADAAEQGAYSRWLVGNDTRLERLLAERFGLPEHEVWIERSYVPEYEPAELRDIPLAHNGRTQSVAEHGLYGGREFERAIPFVYVPEGYTDAAVDALNERFSAEHGGAGAGDGN</sequence>
<dbReference type="InterPro" id="IPR006674">
    <property type="entry name" value="HD_domain"/>
</dbReference>